<dbReference type="Proteomes" id="UP000020681">
    <property type="component" value="Unassembled WGS sequence"/>
</dbReference>
<keyword evidence="2" id="KW-0012">Acyltransferase</keyword>
<feature type="compositionally biased region" description="Basic and acidic residues" evidence="1">
    <location>
        <begin position="98"/>
        <end position="107"/>
    </location>
</feature>
<accession>A0ABP3ALC6</accession>
<organism evidence="2 3">
    <name type="scientific">Mycobacterium ulcerans str. Harvey</name>
    <dbReference type="NCBI Taxonomy" id="1299332"/>
    <lineage>
        <taxon>Bacteria</taxon>
        <taxon>Bacillati</taxon>
        <taxon>Actinomycetota</taxon>
        <taxon>Actinomycetes</taxon>
        <taxon>Mycobacteriales</taxon>
        <taxon>Mycobacteriaceae</taxon>
        <taxon>Mycobacterium</taxon>
        <taxon>Mycobacterium ulcerans group</taxon>
    </lineage>
</organism>
<evidence type="ECO:0000256" key="1">
    <source>
        <dbReference type="SAM" id="MobiDB-lite"/>
    </source>
</evidence>
<evidence type="ECO:0000313" key="3">
    <source>
        <dbReference type="Proteomes" id="UP000020681"/>
    </source>
</evidence>
<proteinExistence type="predicted"/>
<feature type="region of interest" description="Disordered" evidence="1">
    <location>
        <begin position="96"/>
        <end position="177"/>
    </location>
</feature>
<name>A0ABP3ALC6_MYCUL</name>
<keyword evidence="3" id="KW-1185">Reference proteome</keyword>
<protein>
    <submittedName>
        <fullName evidence="2">Phthiocerol synthesis polyketide synthase type I PpsC domain protein</fullName>
        <ecNumber evidence="2">2.3.1.41</ecNumber>
    </submittedName>
</protein>
<comment type="caution">
    <text evidence="2">The sequence shown here is derived from an EMBL/GenBank/DDBJ whole genome shotgun (WGS) entry which is preliminary data.</text>
</comment>
<evidence type="ECO:0000313" key="2">
    <source>
        <dbReference type="EMBL" id="EUA90431.1"/>
    </source>
</evidence>
<feature type="compositionally biased region" description="Low complexity" evidence="1">
    <location>
        <begin position="119"/>
        <end position="137"/>
    </location>
</feature>
<sequence>MLPGSAYAEVALAAAMDTFKDAEGDQGSADPAGPDGSVASNAHQPWVIRELSLHQLLHVTDGTKLVTTLTGDEHTCRIEISTQSGASGWVKHASATLARHDASDSDAPRPAVEKAGAQPTNSTRSSSISGSAAPGNSTDPRFAESSASPSPSRVPPVRTSGSPLRPGSVTAASRYTR</sequence>
<dbReference type="InterPro" id="IPR042104">
    <property type="entry name" value="PKS_dehydratase_sf"/>
</dbReference>
<dbReference type="EC" id="2.3.1.41" evidence="2"/>
<dbReference type="EMBL" id="JAOL01000105">
    <property type="protein sequence ID" value="EUA90431.1"/>
    <property type="molecule type" value="Genomic_DNA"/>
</dbReference>
<dbReference type="GO" id="GO:0004315">
    <property type="term" value="F:3-oxoacyl-[acyl-carrier-protein] synthase activity"/>
    <property type="evidence" value="ECO:0007669"/>
    <property type="project" value="UniProtKB-EC"/>
</dbReference>
<dbReference type="Gene3D" id="3.10.129.110">
    <property type="entry name" value="Polyketide synthase dehydratase"/>
    <property type="match status" value="1"/>
</dbReference>
<gene>
    <name evidence="2" type="ORF">I551_3195</name>
</gene>
<keyword evidence="2" id="KW-0808">Transferase</keyword>
<reference evidence="2 3" key="1">
    <citation type="submission" date="2014-01" db="EMBL/GenBank/DDBJ databases">
        <authorList>
            <person name="Dobos K."/>
            <person name="Lenaerts A."/>
            <person name="Ordway D."/>
            <person name="DeGroote M.A."/>
            <person name="Parker T."/>
            <person name="Sizemore C."/>
            <person name="Tallon L.J."/>
            <person name="Sadzewicz L.K."/>
            <person name="Sengamalay N."/>
            <person name="Fraser C.M."/>
            <person name="Hine E."/>
            <person name="Shefchek K.A."/>
            <person name="Das S.P."/>
            <person name="Tettelin H."/>
        </authorList>
    </citation>
    <scope>NUCLEOTIDE SEQUENCE [LARGE SCALE GENOMIC DNA]</scope>
    <source>
        <strain evidence="2 3">Harvey</strain>
    </source>
</reference>
<feature type="compositionally biased region" description="Low complexity" evidence="1">
    <location>
        <begin position="145"/>
        <end position="163"/>
    </location>
</feature>